<dbReference type="PANTHER" id="PTHR35864:SF1">
    <property type="entry name" value="ZINC METALLOPROTEASE YWHC-RELATED"/>
    <property type="match status" value="1"/>
</dbReference>
<comment type="similarity">
    <text evidence="3">Belongs to the peptidase M50B family.</text>
</comment>
<reference evidence="16" key="1">
    <citation type="submission" date="2016-10" db="EMBL/GenBank/DDBJ databases">
        <authorList>
            <person name="Varghese N."/>
            <person name="Submissions S."/>
        </authorList>
    </citation>
    <scope>NUCLEOTIDE SEQUENCE [LARGE SCALE GENOMIC DNA]</scope>
    <source>
        <strain evidence="16">DSM 16995</strain>
    </source>
</reference>
<evidence type="ECO:0000259" key="14">
    <source>
        <dbReference type="Pfam" id="PF02163"/>
    </source>
</evidence>
<keyword evidence="6 13" id="KW-0812">Transmembrane</keyword>
<keyword evidence="12 13" id="KW-0472">Membrane</keyword>
<accession>A0A1G9FEE4</accession>
<feature type="transmembrane region" description="Helical" evidence="13">
    <location>
        <begin position="135"/>
        <end position="158"/>
    </location>
</feature>
<evidence type="ECO:0000313" key="16">
    <source>
        <dbReference type="Proteomes" id="UP000199053"/>
    </source>
</evidence>
<comment type="subcellular location">
    <subcellularLocation>
        <location evidence="2">Cell membrane</location>
        <topology evidence="2">Multi-pass membrane protein</topology>
    </subcellularLocation>
</comment>
<feature type="transmembrane region" description="Helical" evidence="13">
    <location>
        <begin position="179"/>
        <end position="207"/>
    </location>
</feature>
<name>A0A1G9FEE4_9BACT</name>
<dbReference type="RefSeq" id="WP_092159751.1">
    <property type="nucleotide sequence ID" value="NZ_FNGA01000002.1"/>
</dbReference>
<keyword evidence="8" id="KW-0378">Hydrolase</keyword>
<feature type="domain" description="Peptidase M50" evidence="14">
    <location>
        <begin position="140"/>
        <end position="189"/>
    </location>
</feature>
<evidence type="ECO:0000256" key="7">
    <source>
        <dbReference type="ARBA" id="ARBA00022723"/>
    </source>
</evidence>
<dbReference type="Proteomes" id="UP000199053">
    <property type="component" value="Unassembled WGS sequence"/>
</dbReference>
<organism evidence="15 16">
    <name type="scientific">Maridesulfovibrio ferrireducens</name>
    <dbReference type="NCBI Taxonomy" id="246191"/>
    <lineage>
        <taxon>Bacteria</taxon>
        <taxon>Pseudomonadati</taxon>
        <taxon>Thermodesulfobacteriota</taxon>
        <taxon>Desulfovibrionia</taxon>
        <taxon>Desulfovibrionales</taxon>
        <taxon>Desulfovibrionaceae</taxon>
        <taxon>Maridesulfovibrio</taxon>
    </lineage>
</organism>
<keyword evidence="5 15" id="KW-0645">Protease</keyword>
<evidence type="ECO:0000256" key="2">
    <source>
        <dbReference type="ARBA" id="ARBA00004651"/>
    </source>
</evidence>
<dbReference type="GO" id="GO:0046872">
    <property type="term" value="F:metal ion binding"/>
    <property type="evidence" value="ECO:0007669"/>
    <property type="project" value="UniProtKB-KW"/>
</dbReference>
<sequence>MFDIANTIKELSILALPFLLAITCHEAAHGYVAWLLGDPTAKNAGRLTLNPLRHLDPMGTLALVLTRMIGWAKPVPVNPSYFKNPQRDMMLVSLAGPAANMILAIMFAMILKGIFALDLQNISPNMLRVLEPTALIAKTGVIINLALCFFNLLPLPPLDGSKILAGFLPREAAYKYLSFKYGFVIVILLAVLGLLGKIISPVIFFFYKLLLS</sequence>
<evidence type="ECO:0000256" key="6">
    <source>
        <dbReference type="ARBA" id="ARBA00022692"/>
    </source>
</evidence>
<evidence type="ECO:0000256" key="8">
    <source>
        <dbReference type="ARBA" id="ARBA00022801"/>
    </source>
</evidence>
<dbReference type="EMBL" id="FNGA01000002">
    <property type="protein sequence ID" value="SDK86795.1"/>
    <property type="molecule type" value="Genomic_DNA"/>
</dbReference>
<keyword evidence="10 13" id="KW-1133">Transmembrane helix</keyword>
<evidence type="ECO:0000256" key="10">
    <source>
        <dbReference type="ARBA" id="ARBA00022989"/>
    </source>
</evidence>
<dbReference type="InterPro" id="IPR052348">
    <property type="entry name" value="Metallopeptidase_M50B"/>
</dbReference>
<evidence type="ECO:0000256" key="9">
    <source>
        <dbReference type="ARBA" id="ARBA00022833"/>
    </source>
</evidence>
<evidence type="ECO:0000256" key="13">
    <source>
        <dbReference type="SAM" id="Phobius"/>
    </source>
</evidence>
<keyword evidence="9" id="KW-0862">Zinc</keyword>
<dbReference type="STRING" id="246191.SAMN05660337_1508"/>
<keyword evidence="11" id="KW-0482">Metalloprotease</keyword>
<protein>
    <submittedName>
        <fullName evidence="15">Zn-dependent protease (Includes SpoIVFB)</fullName>
    </submittedName>
</protein>
<dbReference type="GO" id="GO:0008237">
    <property type="term" value="F:metallopeptidase activity"/>
    <property type="evidence" value="ECO:0007669"/>
    <property type="project" value="UniProtKB-KW"/>
</dbReference>
<feature type="transmembrane region" description="Helical" evidence="13">
    <location>
        <begin position="91"/>
        <end position="115"/>
    </location>
</feature>
<dbReference type="Pfam" id="PF02163">
    <property type="entry name" value="Peptidase_M50"/>
    <property type="match status" value="1"/>
</dbReference>
<evidence type="ECO:0000256" key="5">
    <source>
        <dbReference type="ARBA" id="ARBA00022670"/>
    </source>
</evidence>
<evidence type="ECO:0000313" key="15">
    <source>
        <dbReference type="EMBL" id="SDK86795.1"/>
    </source>
</evidence>
<gene>
    <name evidence="15" type="ORF">SAMN05660337_1508</name>
</gene>
<dbReference type="GO" id="GO:0005886">
    <property type="term" value="C:plasma membrane"/>
    <property type="evidence" value="ECO:0007669"/>
    <property type="project" value="UniProtKB-SubCell"/>
</dbReference>
<dbReference type="CDD" id="cd06158">
    <property type="entry name" value="S2P-M50_like_1"/>
    <property type="match status" value="1"/>
</dbReference>
<evidence type="ECO:0000256" key="4">
    <source>
        <dbReference type="ARBA" id="ARBA00022475"/>
    </source>
</evidence>
<dbReference type="InterPro" id="IPR008915">
    <property type="entry name" value="Peptidase_M50"/>
</dbReference>
<evidence type="ECO:0000256" key="1">
    <source>
        <dbReference type="ARBA" id="ARBA00001947"/>
    </source>
</evidence>
<dbReference type="PANTHER" id="PTHR35864">
    <property type="entry name" value="ZINC METALLOPROTEASE MJ0611-RELATED"/>
    <property type="match status" value="1"/>
</dbReference>
<dbReference type="AlphaFoldDB" id="A0A1G9FEE4"/>
<comment type="cofactor">
    <cofactor evidence="1">
        <name>Zn(2+)</name>
        <dbReference type="ChEBI" id="CHEBI:29105"/>
    </cofactor>
</comment>
<dbReference type="GO" id="GO:0006508">
    <property type="term" value="P:proteolysis"/>
    <property type="evidence" value="ECO:0007669"/>
    <property type="project" value="UniProtKB-KW"/>
</dbReference>
<dbReference type="OrthoDB" id="9800627at2"/>
<dbReference type="InterPro" id="IPR044537">
    <property type="entry name" value="Rip2-like"/>
</dbReference>
<proteinExistence type="inferred from homology"/>
<keyword evidence="16" id="KW-1185">Reference proteome</keyword>
<evidence type="ECO:0000256" key="12">
    <source>
        <dbReference type="ARBA" id="ARBA00023136"/>
    </source>
</evidence>
<keyword evidence="4" id="KW-1003">Cell membrane</keyword>
<keyword evidence="7" id="KW-0479">Metal-binding</keyword>
<evidence type="ECO:0000256" key="11">
    <source>
        <dbReference type="ARBA" id="ARBA00023049"/>
    </source>
</evidence>
<evidence type="ECO:0000256" key="3">
    <source>
        <dbReference type="ARBA" id="ARBA00007931"/>
    </source>
</evidence>